<dbReference type="SUPFAM" id="SSF81301">
    <property type="entry name" value="Nucleotidyltransferase"/>
    <property type="match status" value="1"/>
</dbReference>
<name>A0A127VA37_9SPHI</name>
<reference evidence="1 2" key="1">
    <citation type="submission" date="2016-03" db="EMBL/GenBank/DDBJ databases">
        <title>Complete genome sequence of Pedobacter cryoconitis PAMC 27485.</title>
        <authorList>
            <person name="Lee J."/>
            <person name="Kim O.-S."/>
        </authorList>
    </citation>
    <scope>NUCLEOTIDE SEQUENCE [LARGE SCALE GENOMIC DNA]</scope>
    <source>
        <strain evidence="1 2">PAMC 27485</strain>
    </source>
</reference>
<evidence type="ECO:0000313" key="1">
    <source>
        <dbReference type="EMBL" id="AMP98262.1"/>
    </source>
</evidence>
<gene>
    <name evidence="1" type="ORF">AY601_1344</name>
</gene>
<accession>A0A127VA37</accession>
<dbReference type="InterPro" id="IPR043519">
    <property type="entry name" value="NT_sf"/>
</dbReference>
<proteinExistence type="predicted"/>
<evidence type="ECO:0008006" key="3">
    <source>
        <dbReference type="Google" id="ProtNLM"/>
    </source>
</evidence>
<keyword evidence="2" id="KW-1185">Reference proteome</keyword>
<dbReference type="Proteomes" id="UP000071561">
    <property type="component" value="Chromosome"/>
</dbReference>
<organism evidence="1 2">
    <name type="scientific">Pedobacter cryoconitis</name>
    <dbReference type="NCBI Taxonomy" id="188932"/>
    <lineage>
        <taxon>Bacteria</taxon>
        <taxon>Pseudomonadati</taxon>
        <taxon>Bacteroidota</taxon>
        <taxon>Sphingobacteriia</taxon>
        <taxon>Sphingobacteriales</taxon>
        <taxon>Sphingobacteriaceae</taxon>
        <taxon>Pedobacter</taxon>
    </lineage>
</organism>
<dbReference type="AlphaFoldDB" id="A0A127VA37"/>
<protein>
    <recommendedName>
        <fullName evidence="3">Nucleotidyltransferase-like protein</fullName>
    </recommendedName>
</protein>
<dbReference type="Gene3D" id="3.30.460.40">
    <property type="match status" value="1"/>
</dbReference>
<dbReference type="KEGG" id="pcm:AY601_1344"/>
<sequence>MDVLDEVLLRFWGSLNNHDVKYIMVGGFATRFHGFNRSTDDLDIWLYDGQASI</sequence>
<evidence type="ECO:0000313" key="2">
    <source>
        <dbReference type="Proteomes" id="UP000071561"/>
    </source>
</evidence>
<dbReference type="EMBL" id="CP014504">
    <property type="protein sequence ID" value="AMP98262.1"/>
    <property type="molecule type" value="Genomic_DNA"/>
</dbReference>
<dbReference type="PATRIC" id="fig|188932.3.peg.1399"/>